<dbReference type="Ensembl" id="ENSSORT00005008880.1">
    <property type="protein sequence ID" value="ENSSORP00005008580.1"/>
    <property type="gene ID" value="ENSSORG00005004735.1"/>
</dbReference>
<sequence>MAKQVTWCSQSVSPCGWVGPTVLLCIYGFCSMMRPIEPFFTEFLTTYKNLTTEQWPPPMFKRLLSDCKECFSSVALIFFCIWGATARCGYYQVASYVQVFWVNLQPQNFTAYNGAVDSISTLTGAAATVAVGHVSLEWSVWGELVLGGFTLVIAGVLFLMDLTANIWASYLCVIIFKTVYMPLATICSFQIAKMLTRERYALVFGTNSFVGTVLQSVLTVVVINTKTLQLTITSQVLQVEGLFRTQVSKLQPIICKKTNKQTNKQTNNLFV</sequence>
<feature type="transmembrane region" description="Helical" evidence="3">
    <location>
        <begin position="140"/>
        <end position="160"/>
    </location>
</feature>
<keyword evidence="3" id="KW-0472">Membrane</keyword>
<name>A0A672YVM3_9TELE</name>
<dbReference type="PANTHER" id="PTHR10686">
    <property type="entry name" value="FOLATE TRANSPORTER"/>
    <property type="match status" value="1"/>
</dbReference>
<proteinExistence type="inferred from homology"/>
<dbReference type="PANTHER" id="PTHR10686:SF37">
    <property type="entry name" value="THIAMINE TRANSPORTER 2"/>
    <property type="match status" value="1"/>
</dbReference>
<accession>A0A672YVM3</accession>
<reference evidence="4" key="2">
    <citation type="submission" date="2025-08" db="UniProtKB">
        <authorList>
            <consortium name="Ensembl"/>
        </authorList>
    </citation>
    <scope>IDENTIFICATION</scope>
</reference>
<protein>
    <recommendedName>
        <fullName evidence="6">Solute carrier family 19 member 3a</fullName>
    </recommendedName>
</protein>
<keyword evidence="5" id="KW-1185">Reference proteome</keyword>
<feature type="transmembrane region" description="Helical" evidence="3">
    <location>
        <begin position="201"/>
        <end position="223"/>
    </location>
</feature>
<evidence type="ECO:0000256" key="3">
    <source>
        <dbReference type="SAM" id="Phobius"/>
    </source>
</evidence>
<dbReference type="AlphaFoldDB" id="A0A672YVM3"/>
<dbReference type="InterPro" id="IPR036259">
    <property type="entry name" value="MFS_trans_sf"/>
</dbReference>
<keyword evidence="3" id="KW-1133">Transmembrane helix</keyword>
<dbReference type="InterPro" id="IPR002666">
    <property type="entry name" value="Folate_carrier"/>
</dbReference>
<comment type="subcellular location">
    <subcellularLocation>
        <location evidence="1">Membrane</location>
        <topology evidence="1">Multi-pass membrane protein</topology>
    </subcellularLocation>
</comment>
<reference evidence="4" key="3">
    <citation type="submission" date="2025-09" db="UniProtKB">
        <authorList>
            <consortium name="Ensembl"/>
        </authorList>
    </citation>
    <scope>IDENTIFICATION</scope>
</reference>
<keyword evidence="3" id="KW-0812">Transmembrane</keyword>
<dbReference type="Gene3D" id="1.20.1250.20">
    <property type="entry name" value="MFS general substrate transporter like domains"/>
    <property type="match status" value="1"/>
</dbReference>
<dbReference type="Pfam" id="PF01770">
    <property type="entry name" value="Folate_carrier"/>
    <property type="match status" value="2"/>
</dbReference>
<evidence type="ECO:0008006" key="6">
    <source>
        <dbReference type="Google" id="ProtNLM"/>
    </source>
</evidence>
<dbReference type="Proteomes" id="UP000472271">
    <property type="component" value="Chromosome 4"/>
</dbReference>
<organism evidence="4 5">
    <name type="scientific">Sphaeramia orbicularis</name>
    <name type="common">orbiculate cardinalfish</name>
    <dbReference type="NCBI Taxonomy" id="375764"/>
    <lineage>
        <taxon>Eukaryota</taxon>
        <taxon>Metazoa</taxon>
        <taxon>Chordata</taxon>
        <taxon>Craniata</taxon>
        <taxon>Vertebrata</taxon>
        <taxon>Euteleostomi</taxon>
        <taxon>Actinopterygii</taxon>
        <taxon>Neopterygii</taxon>
        <taxon>Teleostei</taxon>
        <taxon>Neoteleostei</taxon>
        <taxon>Acanthomorphata</taxon>
        <taxon>Gobiaria</taxon>
        <taxon>Kurtiformes</taxon>
        <taxon>Apogonoidei</taxon>
        <taxon>Apogonidae</taxon>
        <taxon>Apogoninae</taxon>
        <taxon>Sphaeramia</taxon>
    </lineage>
</organism>
<evidence type="ECO:0000256" key="2">
    <source>
        <dbReference type="ARBA" id="ARBA00005773"/>
    </source>
</evidence>
<evidence type="ECO:0000313" key="5">
    <source>
        <dbReference type="Proteomes" id="UP000472271"/>
    </source>
</evidence>
<reference evidence="4" key="1">
    <citation type="submission" date="2019-06" db="EMBL/GenBank/DDBJ databases">
        <authorList>
            <consortium name="Wellcome Sanger Institute Data Sharing"/>
        </authorList>
    </citation>
    <scope>NUCLEOTIDE SEQUENCE [LARGE SCALE GENOMIC DNA]</scope>
</reference>
<evidence type="ECO:0000256" key="1">
    <source>
        <dbReference type="ARBA" id="ARBA00004141"/>
    </source>
</evidence>
<dbReference type="SUPFAM" id="SSF103473">
    <property type="entry name" value="MFS general substrate transporter"/>
    <property type="match status" value="1"/>
</dbReference>
<dbReference type="GO" id="GO:0005886">
    <property type="term" value="C:plasma membrane"/>
    <property type="evidence" value="ECO:0007669"/>
    <property type="project" value="TreeGrafter"/>
</dbReference>
<feature type="transmembrane region" description="Helical" evidence="3">
    <location>
        <begin position="166"/>
        <end position="189"/>
    </location>
</feature>
<evidence type="ECO:0000313" key="4">
    <source>
        <dbReference type="Ensembl" id="ENSSORP00005008580.1"/>
    </source>
</evidence>
<comment type="similarity">
    <text evidence="2">Belongs to the reduced folate carrier (RFC) transporter (TC 2.A.48) family.</text>
</comment>
<dbReference type="GO" id="GO:0090482">
    <property type="term" value="F:vitamin transmembrane transporter activity"/>
    <property type="evidence" value="ECO:0007669"/>
    <property type="project" value="InterPro"/>
</dbReference>